<dbReference type="EMBL" id="VSSQ01136170">
    <property type="protein sequence ID" value="MPN60636.1"/>
    <property type="molecule type" value="Genomic_DNA"/>
</dbReference>
<dbReference type="AlphaFoldDB" id="A0A645JB41"/>
<accession>A0A645JB41</accession>
<name>A0A645JB41_9ZZZZ</name>
<organism evidence="1">
    <name type="scientific">bioreactor metagenome</name>
    <dbReference type="NCBI Taxonomy" id="1076179"/>
    <lineage>
        <taxon>unclassified sequences</taxon>
        <taxon>metagenomes</taxon>
        <taxon>ecological metagenomes</taxon>
    </lineage>
</organism>
<comment type="caution">
    <text evidence="1">The sequence shown here is derived from an EMBL/GenBank/DDBJ whole genome shotgun (WGS) entry which is preliminary data.</text>
</comment>
<reference evidence="1" key="1">
    <citation type="submission" date="2019-08" db="EMBL/GenBank/DDBJ databases">
        <authorList>
            <person name="Kucharzyk K."/>
            <person name="Murdoch R.W."/>
            <person name="Higgins S."/>
            <person name="Loffler F."/>
        </authorList>
    </citation>
    <scope>NUCLEOTIDE SEQUENCE</scope>
</reference>
<evidence type="ECO:0000313" key="1">
    <source>
        <dbReference type="EMBL" id="MPN60636.1"/>
    </source>
</evidence>
<proteinExistence type="predicted"/>
<sequence>MGAATASNGAVGFVRDDEIEIGGREEPLIFIVEEQGLDRRDDDVRPAPIIAVLFIDDRAEVVR</sequence>
<protein>
    <submittedName>
        <fullName evidence="1">Uncharacterized protein</fullName>
    </submittedName>
</protein>
<gene>
    <name evidence="1" type="ORF">SDC9_208365</name>
</gene>